<name>A0ACC3AS54_9EURO</name>
<evidence type="ECO:0000313" key="2">
    <source>
        <dbReference type="Proteomes" id="UP001177260"/>
    </source>
</evidence>
<keyword evidence="2" id="KW-1185">Reference proteome</keyword>
<proteinExistence type="predicted"/>
<sequence length="115" mass="13697">MLHFDLRNEVKRAPERVFTHTRPKNLVEAGYLVERYERLLKQKKAERSQLHSHGHRASRGEHRPHQGRRSQQNPSCHLHYEAYHATKRRGFGQAGEANLKKRLTDVERQRLKDED</sequence>
<gene>
    <name evidence="1" type="ORF">N8T08_010230</name>
</gene>
<dbReference type="Proteomes" id="UP001177260">
    <property type="component" value="Unassembled WGS sequence"/>
</dbReference>
<dbReference type="EMBL" id="JAOPJF010000080">
    <property type="protein sequence ID" value="KAK1140593.1"/>
    <property type="molecule type" value="Genomic_DNA"/>
</dbReference>
<evidence type="ECO:0000313" key="1">
    <source>
        <dbReference type="EMBL" id="KAK1140593.1"/>
    </source>
</evidence>
<protein>
    <submittedName>
        <fullName evidence="1">Uncharacterized protein</fullName>
    </submittedName>
</protein>
<organism evidence="1 2">
    <name type="scientific">Aspergillus melleus</name>
    <dbReference type="NCBI Taxonomy" id="138277"/>
    <lineage>
        <taxon>Eukaryota</taxon>
        <taxon>Fungi</taxon>
        <taxon>Dikarya</taxon>
        <taxon>Ascomycota</taxon>
        <taxon>Pezizomycotina</taxon>
        <taxon>Eurotiomycetes</taxon>
        <taxon>Eurotiomycetidae</taxon>
        <taxon>Eurotiales</taxon>
        <taxon>Aspergillaceae</taxon>
        <taxon>Aspergillus</taxon>
        <taxon>Aspergillus subgen. Circumdati</taxon>
    </lineage>
</organism>
<comment type="caution">
    <text evidence="1">The sequence shown here is derived from an EMBL/GenBank/DDBJ whole genome shotgun (WGS) entry which is preliminary data.</text>
</comment>
<reference evidence="1 2" key="1">
    <citation type="journal article" date="2023" name="ACS Omega">
        <title>Identification of the Neoaspergillic Acid Biosynthesis Gene Cluster by Establishing an In Vitro CRISPR-Ribonucleoprotein Genetic System in Aspergillus melleus.</title>
        <authorList>
            <person name="Yuan B."/>
            <person name="Grau M.F."/>
            <person name="Murata R.M."/>
            <person name="Torok T."/>
            <person name="Venkateswaran K."/>
            <person name="Stajich J.E."/>
            <person name="Wang C.C.C."/>
        </authorList>
    </citation>
    <scope>NUCLEOTIDE SEQUENCE [LARGE SCALE GENOMIC DNA]</scope>
    <source>
        <strain evidence="1 2">IMV 1140</strain>
    </source>
</reference>
<accession>A0ACC3AS54</accession>